<evidence type="ECO:0000256" key="1">
    <source>
        <dbReference type="ARBA" id="ARBA00005937"/>
    </source>
</evidence>
<keyword evidence="6" id="KW-1185">Reference proteome</keyword>
<name>A0ABZ0IX97_9BACT</name>
<evidence type="ECO:0000259" key="4">
    <source>
        <dbReference type="Pfam" id="PF01881"/>
    </source>
</evidence>
<dbReference type="PANTHER" id="PTHR36984">
    <property type="entry name" value="CRISPR-ASSOCIATED ENDORIBONUCLEASE CAS6 1"/>
    <property type="match status" value="1"/>
</dbReference>
<dbReference type="PANTHER" id="PTHR36984:SF1">
    <property type="entry name" value="CRISPR-ASSOCIATED ENDORIBONUCLEASE CAS6 1"/>
    <property type="match status" value="1"/>
</dbReference>
<evidence type="ECO:0000256" key="2">
    <source>
        <dbReference type="ARBA" id="ARBA00022884"/>
    </source>
</evidence>
<dbReference type="CDD" id="cd21140">
    <property type="entry name" value="Cas6_I-like"/>
    <property type="match status" value="1"/>
</dbReference>
<dbReference type="InterPro" id="IPR010156">
    <property type="entry name" value="CRISPR-assoc_prot_Cas6"/>
</dbReference>
<sequence length="237" mass="27261">MLVKGGQKEFIDYPFYNFSGLKGQTKISRQGLHFYSRRVTLVVASNNKAFIDYFLRVLFTFPKVDIGNLMLEPEAVELEDHPEITDASRYICISPIVVLQPSLYDAEAKKFISPETDTFSDLLFESTIQRMEQAGEDPQKIEGIGKFQLVPDEDYLNKIRESQKKFARIYPLYDQDLKYEIRGYTFPFVLYAPKVVQEFIFTCGLGQFCHKGFGMLDIANADPSKRAVTYEFAETTT</sequence>
<reference evidence="5 6" key="1">
    <citation type="journal article" date="2023" name="Microbiol. Resour. Announc.">
        <title>Complete Genome Sequence of Imperialibacter roseus strain P4T.</title>
        <authorList>
            <person name="Tizabi D.R."/>
            <person name="Bachvaroff T."/>
            <person name="Hill R.T."/>
        </authorList>
    </citation>
    <scope>NUCLEOTIDE SEQUENCE [LARGE SCALE GENOMIC DNA]</scope>
    <source>
        <strain evidence="5 6">P4T</strain>
    </source>
</reference>
<proteinExistence type="inferred from homology"/>
<dbReference type="Gene3D" id="3.30.70.1890">
    <property type="match status" value="1"/>
</dbReference>
<dbReference type="InterPro" id="IPR045747">
    <property type="entry name" value="CRISPR-assoc_prot_Cas6_N_sf"/>
</dbReference>
<organism evidence="5 6">
    <name type="scientific">Imperialibacter roseus</name>
    <dbReference type="NCBI Taxonomy" id="1324217"/>
    <lineage>
        <taxon>Bacteria</taxon>
        <taxon>Pseudomonadati</taxon>
        <taxon>Bacteroidota</taxon>
        <taxon>Cytophagia</taxon>
        <taxon>Cytophagales</taxon>
        <taxon>Flammeovirgaceae</taxon>
        <taxon>Imperialibacter</taxon>
    </lineage>
</organism>
<keyword evidence="3" id="KW-0051">Antiviral defense</keyword>
<evidence type="ECO:0000313" key="5">
    <source>
        <dbReference type="EMBL" id="WOK09673.1"/>
    </source>
</evidence>
<protein>
    <submittedName>
        <fullName evidence="5">CRISPR-associated endoribonuclease Cas6</fullName>
    </submittedName>
</protein>
<dbReference type="Pfam" id="PF01881">
    <property type="entry name" value="Cas_Cas6_C"/>
    <property type="match status" value="1"/>
</dbReference>
<keyword evidence="2" id="KW-0694">RNA-binding</keyword>
<gene>
    <name evidence="5" type="ORF">RT717_13600</name>
</gene>
<dbReference type="EMBL" id="CP136051">
    <property type="protein sequence ID" value="WOK09673.1"/>
    <property type="molecule type" value="Genomic_DNA"/>
</dbReference>
<comment type="similarity">
    <text evidence="1">Belongs to the CRISPR-associated protein Cas6/Cse3/CasE family.</text>
</comment>
<dbReference type="Proteomes" id="UP001302349">
    <property type="component" value="Chromosome"/>
</dbReference>
<dbReference type="RefSeq" id="WP_317492284.1">
    <property type="nucleotide sequence ID" value="NZ_CP136051.1"/>
</dbReference>
<feature type="domain" description="CRISPR associated protein Cas6 C-terminal" evidence="4">
    <location>
        <begin position="81"/>
        <end position="218"/>
    </location>
</feature>
<dbReference type="InterPro" id="IPR049435">
    <property type="entry name" value="Cas_Cas6_C"/>
</dbReference>
<accession>A0ABZ0IX97</accession>
<dbReference type="Gene3D" id="3.30.70.1900">
    <property type="match status" value="1"/>
</dbReference>
<evidence type="ECO:0000256" key="3">
    <source>
        <dbReference type="ARBA" id="ARBA00023118"/>
    </source>
</evidence>
<evidence type="ECO:0000313" key="6">
    <source>
        <dbReference type="Proteomes" id="UP001302349"/>
    </source>
</evidence>